<dbReference type="Proteomes" id="UP000298631">
    <property type="component" value="Chromosome"/>
</dbReference>
<sequence>MRHDWIFDVLADLQVYASENDLPALAAQVVTALQIAELEIGAEAGQAPPALDVVAAVIAEKRRRAH</sequence>
<dbReference type="RefSeq" id="WP_050527460.1">
    <property type="nucleotide sequence ID" value="NZ_CP039964.1"/>
</dbReference>
<accession>A0A4P8EHB6</accession>
<evidence type="ECO:0000313" key="2">
    <source>
        <dbReference type="Proteomes" id="UP000298631"/>
    </source>
</evidence>
<dbReference type="KEGG" id="pseb:EOK75_09465"/>
<keyword evidence="2" id="KW-1185">Reference proteome</keyword>
<evidence type="ECO:0000313" key="1">
    <source>
        <dbReference type="EMBL" id="QCO55945.1"/>
    </source>
</evidence>
<gene>
    <name evidence="1" type="ORF">EOK75_09465</name>
</gene>
<reference evidence="1 2" key="1">
    <citation type="submission" date="2019-05" db="EMBL/GenBank/DDBJ databases">
        <title>Pseudorhodobacter turbinis sp. nov., isolated from the gut of the Korean turban shell.</title>
        <authorList>
            <person name="Jeong Y.-S."/>
            <person name="Kang W.-R."/>
            <person name="Bae J.-W."/>
        </authorList>
    </citation>
    <scope>NUCLEOTIDE SEQUENCE [LARGE SCALE GENOMIC DNA]</scope>
    <source>
        <strain evidence="1 2">S12M18</strain>
    </source>
</reference>
<dbReference type="AlphaFoldDB" id="A0A4P8EHB6"/>
<dbReference type="OrthoDB" id="7659348at2"/>
<proteinExistence type="predicted"/>
<protein>
    <submittedName>
        <fullName evidence="1">Uncharacterized protein</fullName>
    </submittedName>
</protein>
<dbReference type="EMBL" id="CP039964">
    <property type="protein sequence ID" value="QCO55945.1"/>
    <property type="molecule type" value="Genomic_DNA"/>
</dbReference>
<name>A0A4P8EHB6_9RHOB</name>
<organism evidence="1 2">
    <name type="scientific">Pseudorhodobacter turbinis</name>
    <dbReference type="NCBI Taxonomy" id="2500533"/>
    <lineage>
        <taxon>Bacteria</taxon>
        <taxon>Pseudomonadati</taxon>
        <taxon>Pseudomonadota</taxon>
        <taxon>Alphaproteobacteria</taxon>
        <taxon>Rhodobacterales</taxon>
        <taxon>Paracoccaceae</taxon>
        <taxon>Pseudorhodobacter</taxon>
    </lineage>
</organism>